<dbReference type="SUPFAM" id="SSF52540">
    <property type="entry name" value="P-loop containing nucleoside triphosphate hydrolases"/>
    <property type="match status" value="1"/>
</dbReference>
<keyword evidence="3" id="KW-1185">Reference proteome</keyword>
<dbReference type="SUPFAM" id="SSF48452">
    <property type="entry name" value="TPR-like"/>
    <property type="match status" value="1"/>
</dbReference>
<dbReference type="InterPro" id="IPR027417">
    <property type="entry name" value="P-loop_NTPase"/>
</dbReference>
<organism evidence="2 3">
    <name type="scientific">Aspergillus pseudoviridinutans</name>
    <dbReference type="NCBI Taxonomy" id="1517512"/>
    <lineage>
        <taxon>Eukaryota</taxon>
        <taxon>Fungi</taxon>
        <taxon>Dikarya</taxon>
        <taxon>Ascomycota</taxon>
        <taxon>Pezizomycotina</taxon>
        <taxon>Eurotiomycetes</taxon>
        <taxon>Eurotiomycetidae</taxon>
        <taxon>Eurotiales</taxon>
        <taxon>Aspergillaceae</taxon>
        <taxon>Aspergillus</taxon>
        <taxon>Aspergillus subgen. Fumigati</taxon>
    </lineage>
</organism>
<dbReference type="Gene3D" id="3.40.50.300">
    <property type="entry name" value="P-loop containing nucleotide triphosphate hydrolases"/>
    <property type="match status" value="1"/>
</dbReference>
<dbReference type="PANTHER" id="PTHR46082">
    <property type="entry name" value="ATP/GTP-BINDING PROTEIN-RELATED"/>
    <property type="match status" value="1"/>
</dbReference>
<protein>
    <recommendedName>
        <fullName evidence="1">NB-ARC domain-containing protein</fullName>
    </recommendedName>
</protein>
<dbReference type="InterPro" id="IPR002182">
    <property type="entry name" value="NB-ARC"/>
</dbReference>
<feature type="domain" description="NB-ARC" evidence="1">
    <location>
        <begin position="51"/>
        <end position="184"/>
    </location>
</feature>
<dbReference type="OrthoDB" id="1658288at2759"/>
<dbReference type="InterPro" id="IPR053137">
    <property type="entry name" value="NLR-like"/>
</dbReference>
<dbReference type="InterPro" id="IPR019734">
    <property type="entry name" value="TPR_rpt"/>
</dbReference>
<evidence type="ECO:0000313" key="2">
    <source>
        <dbReference type="EMBL" id="GIJ91398.1"/>
    </source>
</evidence>
<dbReference type="RefSeq" id="XP_043162144.1">
    <property type="nucleotide sequence ID" value="XM_043306209.1"/>
</dbReference>
<comment type="caution">
    <text evidence="2">The sequence shown here is derived from an EMBL/GenBank/DDBJ whole genome shotgun (WGS) entry which is preliminary data.</text>
</comment>
<dbReference type="Proteomes" id="UP001043456">
    <property type="component" value="Unassembled WGS sequence"/>
</dbReference>
<name>A0A9P3BN47_9EURO</name>
<evidence type="ECO:0000259" key="1">
    <source>
        <dbReference type="Pfam" id="PF00931"/>
    </source>
</evidence>
<dbReference type="SMART" id="SM00028">
    <property type="entry name" value="TPR"/>
    <property type="match status" value="8"/>
</dbReference>
<reference evidence="2 3" key="1">
    <citation type="submission" date="2018-10" db="EMBL/GenBank/DDBJ databases">
        <title>Pan-genome distribution and transcriptional activeness of fungal secondary metabolism genes in Aspergillus section Fumigati.</title>
        <authorList>
            <person name="Takahashi H."/>
            <person name="Umemura M."/>
            <person name="Ninomiya A."/>
            <person name="Kusuya Y."/>
            <person name="Urayama S."/>
            <person name="Shimizu M."/>
            <person name="Watanabe A."/>
            <person name="Kamei K."/>
            <person name="Yaguchi T."/>
            <person name="Hagiwara D."/>
        </authorList>
    </citation>
    <scope>NUCLEOTIDE SEQUENCE [LARGE SCALE GENOMIC DNA]</scope>
    <source>
        <strain evidence="2 3">IFM 55266</strain>
    </source>
</reference>
<sequence>MVITSKDLMERRKNLTREPHFCVPFGRNRDFVGRESILNRLLTIIPPTAEVDDCQRTAIVGLGGVGKTQIALEVAFRVRDAHPRCSIFWVPAVNASSFENAYREIGRQFGVGGIDEDTADVKALVSKALSRESSGHWLLIVDNADDPDLLFSDMPLSDCLPFSRKGSVLFTTRSHEAAVKLDIPERNIVTTAEMDVAEATDLLLKGLNSQGCNLEDAKSLLVFLANLPLAIKQASAYMAKTRMPIANYLEHCKSSDKTLIKLLSKDFEDRGRYRGSQNPVATTWLISFQHISRDSPVAAWYLKFICFLAEKEIPVSLLPPASDQLEADEAIGILKAYAFITSRGTHDSFDMHRLVRLATRNWLDEEGKHGQCVTEVIQHLKQAVPLPQSDNKNTWIKCLPHLEAALGSREGCADEAASCLFRIAAKCYYVLGQYQKSEQMTRQALELQEKLFSKEHPQTLETMESIAIDLSYQGKYEEAEAMFKQTVELKRKVLGEVSPSTLNCMSNFGVLLDYLGKYEEAEKMHRQALDQSVKVLDKDDSDLAFSMSRLAGVLRSQGKYEEAEGLCRQAVEQLRKKLSEEDPYMLSCMATLGQVLGFQEKYEEAEGIFRHTMQVREKVLGKDHPETLRNMGQLAEVLNNGKGNYMEAEGLCRQALEQMKNSVGEEHPDRLTCLYTLASVLSSQRKYEEAEGMFRRTVELQEKVLGKEHPHTLISLSELATVLKSRGKRENAVALMEKCYQLRVQKLGPDHHKTLASLSALNDWKLEELGLA</sequence>
<dbReference type="PANTHER" id="PTHR46082:SF6">
    <property type="entry name" value="AAA+ ATPASE DOMAIN-CONTAINING PROTEIN-RELATED"/>
    <property type="match status" value="1"/>
</dbReference>
<gene>
    <name evidence="2" type="ORF">Asppvi_010363</name>
</gene>
<proteinExistence type="predicted"/>
<dbReference type="GeneID" id="67008973"/>
<dbReference type="Pfam" id="PF13424">
    <property type="entry name" value="TPR_12"/>
    <property type="match status" value="3"/>
</dbReference>
<accession>A0A9P3BN47</accession>
<dbReference type="Pfam" id="PF13374">
    <property type="entry name" value="TPR_10"/>
    <property type="match status" value="2"/>
</dbReference>
<dbReference type="GO" id="GO:0043531">
    <property type="term" value="F:ADP binding"/>
    <property type="evidence" value="ECO:0007669"/>
    <property type="project" value="InterPro"/>
</dbReference>
<dbReference type="Pfam" id="PF00931">
    <property type="entry name" value="NB-ARC"/>
    <property type="match status" value="1"/>
</dbReference>
<evidence type="ECO:0000313" key="3">
    <source>
        <dbReference type="Proteomes" id="UP001043456"/>
    </source>
</evidence>
<dbReference type="AlphaFoldDB" id="A0A9P3BN47"/>
<dbReference type="InterPro" id="IPR011990">
    <property type="entry name" value="TPR-like_helical_dom_sf"/>
</dbReference>
<dbReference type="EMBL" id="BHVY01000008">
    <property type="protein sequence ID" value="GIJ91398.1"/>
    <property type="molecule type" value="Genomic_DNA"/>
</dbReference>
<dbReference type="Gene3D" id="1.25.40.10">
    <property type="entry name" value="Tetratricopeptide repeat domain"/>
    <property type="match status" value="2"/>
</dbReference>